<proteinExistence type="predicted"/>
<accession>A0A261F010</accession>
<dbReference type="InterPro" id="IPR024534">
    <property type="entry name" value="JetD_C"/>
</dbReference>
<feature type="region of interest" description="Disordered" evidence="1">
    <location>
        <begin position="387"/>
        <end position="413"/>
    </location>
</feature>
<dbReference type="Proteomes" id="UP000216725">
    <property type="component" value="Unassembled WGS sequence"/>
</dbReference>
<protein>
    <recommendedName>
        <fullName evidence="2">Wadjet protein JetD C-terminal domain-containing protein</fullName>
    </recommendedName>
</protein>
<comment type="caution">
    <text evidence="3">The sequence shown here is derived from an EMBL/GenBank/DDBJ whole genome shotgun (WGS) entry which is preliminary data.</text>
</comment>
<gene>
    <name evidence="3" type="ORF">PSRA_0445</name>
</gene>
<dbReference type="Pfam" id="PF09983">
    <property type="entry name" value="JetD_C"/>
    <property type="match status" value="1"/>
</dbReference>
<feature type="compositionally biased region" description="Low complexity" evidence="1">
    <location>
        <begin position="390"/>
        <end position="413"/>
    </location>
</feature>
<feature type="region of interest" description="Disordered" evidence="1">
    <location>
        <begin position="1"/>
        <end position="33"/>
    </location>
</feature>
<keyword evidence="4" id="KW-1185">Reference proteome</keyword>
<evidence type="ECO:0000256" key="1">
    <source>
        <dbReference type="SAM" id="MobiDB-lite"/>
    </source>
</evidence>
<sequence>MVDQGTNAAHDRGTDAAPRTFAPAPTPPTTPARRRYTYISLEPLMERVSNHLRTTQYTAIAEEIQRMTRDGELDPVKTSKTNGRTPALFNRYREPVPDFAPPETQREEREEFTWCLTPPISHSYYSNHPERYHAERRYVLQLSDYLKHRADRLARRISLRERCFEIWQFEKCYDEQPFQGERFNARDVLKHCGMTLDDLNVYRTVEPVPAFSLRYSTPQTVLIVENSDTFFSFWSYLSSRPASSLESRPTLFSTPIDSIVYGSGNKVTALGSHFSEALPAYLRCPANRFLYLGDLDDEGIAIFDALRRGLAGTVSIRPFREGYTAMARKARAMRGLGLLMPRMKERQRSGNIDDFLAVFPDDARDEVRRTLAEGRYIPQEILSDDDYAADDAAAAPNTAPAPADTTPTPKEAA</sequence>
<dbReference type="AlphaFoldDB" id="A0A261F010"/>
<dbReference type="RefSeq" id="WP_094660259.1">
    <property type="nucleotide sequence ID" value="NZ_MWWR01000004.1"/>
</dbReference>
<feature type="domain" description="Wadjet protein JetD C-terminal" evidence="2">
    <location>
        <begin position="257"/>
        <end position="315"/>
    </location>
</feature>
<dbReference type="OrthoDB" id="8263792at2"/>
<organism evidence="3 4">
    <name type="scientific">Pseudoscardovia radai</name>
    <dbReference type="NCBI Taxonomy" id="987066"/>
    <lineage>
        <taxon>Bacteria</taxon>
        <taxon>Bacillati</taxon>
        <taxon>Actinomycetota</taxon>
        <taxon>Actinomycetes</taxon>
        <taxon>Bifidobacteriales</taxon>
        <taxon>Bifidobacteriaceae</taxon>
        <taxon>Pseudoscardovia</taxon>
    </lineage>
</organism>
<dbReference type="EMBL" id="MWWR01000004">
    <property type="protein sequence ID" value="OZG52256.1"/>
    <property type="molecule type" value="Genomic_DNA"/>
</dbReference>
<evidence type="ECO:0000313" key="4">
    <source>
        <dbReference type="Proteomes" id="UP000216725"/>
    </source>
</evidence>
<evidence type="ECO:0000259" key="2">
    <source>
        <dbReference type="Pfam" id="PF09983"/>
    </source>
</evidence>
<reference evidence="3 4" key="1">
    <citation type="journal article" date="2017" name="BMC Genomics">
        <title>Comparative genomic and phylogenomic analyses of the Bifidobacteriaceae family.</title>
        <authorList>
            <person name="Lugli G.A."/>
            <person name="Milani C."/>
            <person name="Turroni F."/>
            <person name="Duranti S."/>
            <person name="Mancabelli L."/>
            <person name="Mangifesta M."/>
            <person name="Ferrario C."/>
            <person name="Modesto M."/>
            <person name="Mattarelli P."/>
            <person name="Jiri K."/>
            <person name="van Sinderen D."/>
            <person name="Ventura M."/>
        </authorList>
    </citation>
    <scope>NUCLEOTIDE SEQUENCE [LARGE SCALE GENOMIC DNA]</scope>
    <source>
        <strain evidence="3 4">DSM 24742</strain>
    </source>
</reference>
<evidence type="ECO:0000313" key="3">
    <source>
        <dbReference type="EMBL" id="OZG52256.1"/>
    </source>
</evidence>
<name>A0A261F010_9BIFI</name>